<organism evidence="3 4">
    <name type="scientific">Equus caballus</name>
    <name type="common">Horse</name>
    <dbReference type="NCBI Taxonomy" id="9796"/>
    <lineage>
        <taxon>Eukaryota</taxon>
        <taxon>Metazoa</taxon>
        <taxon>Chordata</taxon>
        <taxon>Craniata</taxon>
        <taxon>Vertebrata</taxon>
        <taxon>Euteleostomi</taxon>
        <taxon>Mammalia</taxon>
        <taxon>Eutheria</taxon>
        <taxon>Laurasiatheria</taxon>
        <taxon>Perissodactyla</taxon>
        <taxon>Equidae</taxon>
        <taxon>Equus</taxon>
    </lineage>
</organism>
<evidence type="ECO:0000259" key="2">
    <source>
        <dbReference type="Pfam" id="PF08156"/>
    </source>
</evidence>
<dbReference type="Pfam" id="PF08156">
    <property type="entry name" value="NOP5NT"/>
    <property type="match status" value="1"/>
</dbReference>
<dbReference type="Proteomes" id="UP000002281">
    <property type="component" value="Chromosome 18"/>
</dbReference>
<sequence length="113" mass="12591">KTAVLKTSLAREERRARSARCTVTAIVSLSTSLQGRAVQGAKSSGSHFPNSIPDARGKQTRQLRTSLKVLNEKKLQEVDSLWKEFETPEKANKIVKLKHFEKFQDTAEALAVI</sequence>
<feature type="domain" description="Nucleolar protein 58/56 N-terminal" evidence="2">
    <location>
        <begin position="68"/>
        <end position="111"/>
    </location>
</feature>
<protein>
    <submittedName>
        <fullName evidence="3">NOP58 ribonucleoprotein</fullName>
    </submittedName>
</protein>
<name>A0A9L0R3E7_HORSE</name>
<evidence type="ECO:0000313" key="4">
    <source>
        <dbReference type="Proteomes" id="UP000002281"/>
    </source>
</evidence>
<dbReference type="AlphaFoldDB" id="A0A9L0R3E7"/>
<feature type="region of interest" description="Disordered" evidence="1">
    <location>
        <begin position="38"/>
        <end position="59"/>
    </location>
</feature>
<keyword evidence="4" id="KW-1185">Reference proteome</keyword>
<evidence type="ECO:0000256" key="1">
    <source>
        <dbReference type="SAM" id="MobiDB-lite"/>
    </source>
</evidence>
<reference evidence="3 4" key="1">
    <citation type="journal article" date="2009" name="Science">
        <title>Genome sequence, comparative analysis, and population genetics of the domestic horse.</title>
        <authorList>
            <consortium name="Broad Institute Genome Sequencing Platform"/>
            <consortium name="Broad Institute Whole Genome Assembly Team"/>
            <person name="Wade C.M."/>
            <person name="Giulotto E."/>
            <person name="Sigurdsson S."/>
            <person name="Zoli M."/>
            <person name="Gnerre S."/>
            <person name="Imsland F."/>
            <person name="Lear T.L."/>
            <person name="Adelson D.L."/>
            <person name="Bailey E."/>
            <person name="Bellone R.R."/>
            <person name="Bloecker H."/>
            <person name="Distl O."/>
            <person name="Edgar R.C."/>
            <person name="Garber M."/>
            <person name="Leeb T."/>
            <person name="Mauceli E."/>
            <person name="MacLeod J.N."/>
            <person name="Penedo M.C.T."/>
            <person name="Raison J.M."/>
            <person name="Sharpe T."/>
            <person name="Vogel J."/>
            <person name="Andersson L."/>
            <person name="Antczak D.F."/>
            <person name="Biagi T."/>
            <person name="Binns M.M."/>
            <person name="Chowdhary B.P."/>
            <person name="Coleman S.J."/>
            <person name="Della Valle G."/>
            <person name="Fryc S."/>
            <person name="Guerin G."/>
            <person name="Hasegawa T."/>
            <person name="Hill E.W."/>
            <person name="Jurka J."/>
            <person name="Kiialainen A."/>
            <person name="Lindgren G."/>
            <person name="Liu J."/>
            <person name="Magnani E."/>
            <person name="Mickelson J.R."/>
            <person name="Murray J."/>
            <person name="Nergadze S.G."/>
            <person name="Onofrio R."/>
            <person name="Pedroni S."/>
            <person name="Piras M.F."/>
            <person name="Raudsepp T."/>
            <person name="Rocchi M."/>
            <person name="Roeed K.H."/>
            <person name="Ryder O.A."/>
            <person name="Searle S."/>
            <person name="Skow L."/>
            <person name="Swinburne J.E."/>
            <person name="Syvaenen A.C."/>
            <person name="Tozaki T."/>
            <person name="Valberg S.J."/>
            <person name="Vaudin M."/>
            <person name="White J.R."/>
            <person name="Zody M.C."/>
            <person name="Lander E.S."/>
            <person name="Lindblad-Toh K."/>
        </authorList>
    </citation>
    <scope>NUCLEOTIDE SEQUENCE [LARGE SCALE GENOMIC DNA]</scope>
    <source>
        <strain evidence="3 4">Thoroughbred</strain>
    </source>
</reference>
<accession>A0A9L0R3E7</accession>
<reference evidence="3" key="3">
    <citation type="submission" date="2025-09" db="UniProtKB">
        <authorList>
            <consortium name="Ensembl"/>
        </authorList>
    </citation>
    <scope>IDENTIFICATION</scope>
    <source>
        <strain evidence="3">Thoroughbred</strain>
    </source>
</reference>
<reference evidence="3" key="2">
    <citation type="submission" date="2025-08" db="UniProtKB">
        <authorList>
            <consortium name="Ensembl"/>
        </authorList>
    </citation>
    <scope>IDENTIFICATION</scope>
    <source>
        <strain evidence="3">Thoroughbred</strain>
    </source>
</reference>
<evidence type="ECO:0000313" key="3">
    <source>
        <dbReference type="Ensembl" id="ENSECAP00000057395.1"/>
    </source>
</evidence>
<dbReference type="Ensembl" id="ENSECAT00000124002.1">
    <property type="protein sequence ID" value="ENSECAP00000057395.1"/>
    <property type="gene ID" value="ENSECAG00000024696.4"/>
</dbReference>
<dbReference type="GeneTree" id="ENSGT00940000153534"/>
<gene>
    <name evidence="3" type="primary">NOP58</name>
</gene>
<dbReference type="InterPro" id="IPR012974">
    <property type="entry name" value="NOP58/56_N"/>
</dbReference>
<proteinExistence type="predicted"/>